<organism evidence="2 3">
    <name type="scientific">Streptomyces glebosus</name>
    <dbReference type="NCBI Taxonomy" id="249580"/>
    <lineage>
        <taxon>Bacteria</taxon>
        <taxon>Bacillati</taxon>
        <taxon>Actinomycetota</taxon>
        <taxon>Actinomycetes</taxon>
        <taxon>Kitasatosporales</taxon>
        <taxon>Streptomycetaceae</taxon>
        <taxon>Streptomyces</taxon>
    </lineage>
</organism>
<sequence>MSYRDRRSNSDAAKDRRLTGRLQNSAQAYCQRDDADGDFGSAVLNGCVTTSPKDYPPAGHGYPRDEN</sequence>
<gene>
    <name evidence="2" type="ORF">Sgleb_33060</name>
</gene>
<dbReference type="RefSeq" id="WP_190144491.1">
    <property type="nucleotide sequence ID" value="NZ_BLIO01000001.1"/>
</dbReference>
<evidence type="ECO:0000313" key="2">
    <source>
        <dbReference type="EMBL" id="GFE15259.1"/>
    </source>
</evidence>
<evidence type="ECO:0000313" key="3">
    <source>
        <dbReference type="Proteomes" id="UP000430079"/>
    </source>
</evidence>
<dbReference type="AlphaFoldDB" id="A0A640SUZ0"/>
<keyword evidence="3" id="KW-1185">Reference proteome</keyword>
<feature type="region of interest" description="Disordered" evidence="1">
    <location>
        <begin position="41"/>
        <end position="67"/>
    </location>
</feature>
<dbReference type="Proteomes" id="UP000430079">
    <property type="component" value="Unassembled WGS sequence"/>
</dbReference>
<feature type="region of interest" description="Disordered" evidence="1">
    <location>
        <begin position="1"/>
        <end position="21"/>
    </location>
</feature>
<proteinExistence type="predicted"/>
<protein>
    <submittedName>
        <fullName evidence="2">Uncharacterized protein</fullName>
    </submittedName>
</protein>
<feature type="compositionally biased region" description="Basic and acidic residues" evidence="1">
    <location>
        <begin position="1"/>
        <end position="18"/>
    </location>
</feature>
<evidence type="ECO:0000256" key="1">
    <source>
        <dbReference type="SAM" id="MobiDB-lite"/>
    </source>
</evidence>
<name>A0A640SUZ0_9ACTN</name>
<accession>A0A640SUZ0</accession>
<reference evidence="2 3" key="1">
    <citation type="submission" date="2019-12" db="EMBL/GenBank/DDBJ databases">
        <title>Whole genome shotgun sequence of Streptomyces hygroscopicus subsp. glebosus NBRC 13786.</title>
        <authorList>
            <person name="Ichikawa N."/>
            <person name="Kimura A."/>
            <person name="Kitahashi Y."/>
            <person name="Komaki H."/>
            <person name="Tamura T."/>
        </authorList>
    </citation>
    <scope>NUCLEOTIDE SEQUENCE [LARGE SCALE GENOMIC DNA]</scope>
    <source>
        <strain evidence="2 3">NBRC 13786</strain>
    </source>
</reference>
<comment type="caution">
    <text evidence="2">The sequence shown here is derived from an EMBL/GenBank/DDBJ whole genome shotgun (WGS) entry which is preliminary data.</text>
</comment>
<dbReference type="EMBL" id="BLIO01000001">
    <property type="protein sequence ID" value="GFE15259.1"/>
    <property type="molecule type" value="Genomic_DNA"/>
</dbReference>